<keyword evidence="2" id="KW-0808">Transferase</keyword>
<dbReference type="PANTHER" id="PTHR34388">
    <property type="entry name" value="DNA POLYMERASE III SUBUNIT DELTA"/>
    <property type="match status" value="1"/>
</dbReference>
<dbReference type="GO" id="GO:0003677">
    <property type="term" value="F:DNA binding"/>
    <property type="evidence" value="ECO:0007669"/>
    <property type="project" value="InterPro"/>
</dbReference>
<dbReference type="InterPro" id="IPR005790">
    <property type="entry name" value="DNA_polIII_delta"/>
</dbReference>
<dbReference type="Gene3D" id="1.10.8.60">
    <property type="match status" value="1"/>
</dbReference>
<accession>A0A1W1BDS5</accession>
<dbReference type="GO" id="GO:0006261">
    <property type="term" value="P:DNA-templated DNA replication"/>
    <property type="evidence" value="ECO:0007669"/>
    <property type="project" value="TreeGrafter"/>
</dbReference>
<sequence length="320" mass="37051">MYKAEFDKCLAQGVKEQNFILFGESTFFIDRYTSILANIEDANKLTLYFDEYDFLSAKAHLSQASLFGGTNLLVIKSEKKIPKRELETLFDLCNKGDNRVIYAYYGSDHKSYNNAFKKLGVLSVRFFYPKPNEAIAILMQEAQKKALNIDGYTLNHLLHLHNGNIELALCELEKLALYKSEKITIKEIDRVVYGMGEVDLQTFSKEFWQKKEYLSNLETLLESGEDEIRILTSLTSLLHELYLFNIYIRIHGRADAKEILGYNPPQFVVNEKAQMAMKIKPQSFYKLTRILLEAELKIKSANNDKRAILYATLLTLWKNF</sequence>
<keyword evidence="3" id="KW-0548">Nucleotidyltransferase</keyword>
<organism evidence="8">
    <name type="scientific">hydrothermal vent metagenome</name>
    <dbReference type="NCBI Taxonomy" id="652676"/>
    <lineage>
        <taxon>unclassified sequences</taxon>
        <taxon>metagenomes</taxon>
        <taxon>ecological metagenomes</taxon>
    </lineage>
</organism>
<dbReference type="PANTHER" id="PTHR34388:SF1">
    <property type="entry name" value="DNA POLYMERASE III SUBUNIT DELTA"/>
    <property type="match status" value="1"/>
</dbReference>
<reference evidence="8" key="1">
    <citation type="submission" date="2016-10" db="EMBL/GenBank/DDBJ databases">
        <authorList>
            <person name="de Groot N.N."/>
        </authorList>
    </citation>
    <scope>NUCLEOTIDE SEQUENCE</scope>
</reference>
<evidence type="ECO:0000313" key="8">
    <source>
        <dbReference type="EMBL" id="SFV51588.1"/>
    </source>
</evidence>
<evidence type="ECO:0000256" key="7">
    <source>
        <dbReference type="ARBA" id="ARBA00049244"/>
    </source>
</evidence>
<evidence type="ECO:0000256" key="6">
    <source>
        <dbReference type="ARBA" id="ARBA00034754"/>
    </source>
</evidence>
<gene>
    <name evidence="8" type="ORF">MNB_SM-7-337</name>
</gene>
<evidence type="ECO:0000256" key="4">
    <source>
        <dbReference type="ARBA" id="ARBA00022705"/>
    </source>
</evidence>
<evidence type="ECO:0000256" key="2">
    <source>
        <dbReference type="ARBA" id="ARBA00022679"/>
    </source>
</evidence>
<dbReference type="EC" id="2.7.7.7" evidence="1"/>
<evidence type="ECO:0000256" key="1">
    <source>
        <dbReference type="ARBA" id="ARBA00012417"/>
    </source>
</evidence>
<keyword evidence="5" id="KW-0239">DNA-directed DNA polymerase</keyword>
<name>A0A1W1BDS5_9ZZZZ</name>
<protein>
    <recommendedName>
        <fullName evidence="1">DNA-directed DNA polymerase</fullName>
        <ecNumber evidence="1">2.7.7.7</ecNumber>
    </recommendedName>
</protein>
<keyword evidence="4" id="KW-0235">DNA replication</keyword>
<dbReference type="AlphaFoldDB" id="A0A1W1BDS5"/>
<dbReference type="SUPFAM" id="SSF52540">
    <property type="entry name" value="P-loop containing nucleoside triphosphate hydrolases"/>
    <property type="match status" value="1"/>
</dbReference>
<evidence type="ECO:0000256" key="5">
    <source>
        <dbReference type="ARBA" id="ARBA00022932"/>
    </source>
</evidence>
<comment type="catalytic activity">
    <reaction evidence="7">
        <text>DNA(n) + a 2'-deoxyribonucleoside 5'-triphosphate = DNA(n+1) + diphosphate</text>
        <dbReference type="Rhea" id="RHEA:22508"/>
        <dbReference type="Rhea" id="RHEA-COMP:17339"/>
        <dbReference type="Rhea" id="RHEA-COMP:17340"/>
        <dbReference type="ChEBI" id="CHEBI:33019"/>
        <dbReference type="ChEBI" id="CHEBI:61560"/>
        <dbReference type="ChEBI" id="CHEBI:173112"/>
        <dbReference type="EC" id="2.7.7.7"/>
    </reaction>
</comment>
<comment type="similarity">
    <text evidence="6">Belongs to the DNA polymerase HolA subunit family.</text>
</comment>
<dbReference type="Gene3D" id="1.20.272.10">
    <property type="match status" value="1"/>
</dbReference>
<proteinExistence type="inferred from homology"/>
<dbReference type="NCBIfam" id="TIGR01128">
    <property type="entry name" value="holA"/>
    <property type="match status" value="1"/>
</dbReference>
<dbReference type="NCBIfam" id="NF006302">
    <property type="entry name" value="PRK08487.1-5"/>
    <property type="match status" value="1"/>
</dbReference>
<dbReference type="SUPFAM" id="SSF48019">
    <property type="entry name" value="post-AAA+ oligomerization domain-like"/>
    <property type="match status" value="1"/>
</dbReference>
<dbReference type="InterPro" id="IPR008921">
    <property type="entry name" value="DNA_pol3_clamp-load_cplx_C"/>
</dbReference>
<dbReference type="GO" id="GO:0009360">
    <property type="term" value="C:DNA polymerase III complex"/>
    <property type="evidence" value="ECO:0007669"/>
    <property type="project" value="TreeGrafter"/>
</dbReference>
<evidence type="ECO:0000256" key="3">
    <source>
        <dbReference type="ARBA" id="ARBA00022695"/>
    </source>
</evidence>
<dbReference type="EMBL" id="FPHB01000016">
    <property type="protein sequence ID" value="SFV51588.1"/>
    <property type="molecule type" value="Genomic_DNA"/>
</dbReference>
<dbReference type="GO" id="GO:0003887">
    <property type="term" value="F:DNA-directed DNA polymerase activity"/>
    <property type="evidence" value="ECO:0007669"/>
    <property type="project" value="UniProtKB-KW"/>
</dbReference>
<dbReference type="InterPro" id="IPR027417">
    <property type="entry name" value="P-loop_NTPase"/>
</dbReference>